<sequence>MAKHNLFIFSEKSFSENSAGTTRMLYYAKAIADESHQVYLIGYSSADLSDQVFTEKFPNVFVATCNRPRYSPFLTISFVRKLVHFAVSKEGSTTFLYYPFPRVSLELMALFYIKLYRGLPLYTEFNEIRKYSSAFHPPMRWSTPIYSVKKIIFITLFTVMEPLLRFYDGIICISSAIQKYANDYNSRTIRIPILTDPKPPNKNPEKIFHTAGYFNIGFSGSIHPTKENLLKFFHLIKLLNSEGYSVKFNLCGIVSSTFKSEFHEIINNTSVISYAGNLNQKDLKDFLSQQDLLVVPRGFSLQNKYGFSTKLSDYLNQGKIVLVTDISDNALYIKDGHNGFIVPPDDDLAMYKKIRHIIDNYREILKTVPDHAMATSRKEFFYLNFKNVLTDFLFKNPVRSRVKGNLKND</sequence>
<dbReference type="RefSeq" id="WP_133644010.1">
    <property type="nucleotide sequence ID" value="NZ_SNYI01000002.1"/>
</dbReference>
<dbReference type="Proteomes" id="UP000295468">
    <property type="component" value="Unassembled WGS sequence"/>
</dbReference>
<dbReference type="EMBL" id="SNYI01000002">
    <property type="protein sequence ID" value="TDQ31165.1"/>
    <property type="molecule type" value="Genomic_DNA"/>
</dbReference>
<name>A0A4R6TNI5_9FLAO</name>
<gene>
    <name evidence="1" type="ORF">CLV82_1867</name>
</gene>
<dbReference type="AlphaFoldDB" id="A0A4R6TNI5"/>
<keyword evidence="1" id="KW-0808">Transferase</keyword>
<reference evidence="1 2" key="1">
    <citation type="submission" date="2019-03" db="EMBL/GenBank/DDBJ databases">
        <title>Genomic Encyclopedia of Archaeal and Bacterial Type Strains, Phase II (KMG-II): from individual species to whole genera.</title>
        <authorList>
            <person name="Goeker M."/>
        </authorList>
    </citation>
    <scope>NUCLEOTIDE SEQUENCE [LARGE SCALE GENOMIC DNA]</scope>
    <source>
        <strain evidence="1 2">DSM 18435</strain>
    </source>
</reference>
<comment type="caution">
    <text evidence="1">The sequence shown here is derived from an EMBL/GenBank/DDBJ whole genome shotgun (WGS) entry which is preliminary data.</text>
</comment>
<dbReference type="Pfam" id="PF13692">
    <property type="entry name" value="Glyco_trans_1_4"/>
    <property type="match status" value="1"/>
</dbReference>
<keyword evidence="2" id="KW-1185">Reference proteome</keyword>
<dbReference type="GO" id="GO:0016740">
    <property type="term" value="F:transferase activity"/>
    <property type="evidence" value="ECO:0007669"/>
    <property type="project" value="UniProtKB-KW"/>
</dbReference>
<evidence type="ECO:0000313" key="1">
    <source>
        <dbReference type="EMBL" id="TDQ31165.1"/>
    </source>
</evidence>
<dbReference type="SUPFAM" id="SSF53756">
    <property type="entry name" value="UDP-Glycosyltransferase/glycogen phosphorylase"/>
    <property type="match status" value="1"/>
</dbReference>
<organism evidence="1 2">
    <name type="scientific">Zeaxanthinibacter enoshimensis</name>
    <dbReference type="NCBI Taxonomy" id="392009"/>
    <lineage>
        <taxon>Bacteria</taxon>
        <taxon>Pseudomonadati</taxon>
        <taxon>Bacteroidota</taxon>
        <taxon>Flavobacteriia</taxon>
        <taxon>Flavobacteriales</taxon>
        <taxon>Flavobacteriaceae</taxon>
        <taxon>Zeaxanthinibacter</taxon>
    </lineage>
</organism>
<dbReference type="Gene3D" id="3.40.50.2000">
    <property type="entry name" value="Glycogen Phosphorylase B"/>
    <property type="match status" value="1"/>
</dbReference>
<proteinExistence type="predicted"/>
<evidence type="ECO:0000313" key="2">
    <source>
        <dbReference type="Proteomes" id="UP000295468"/>
    </source>
</evidence>
<protein>
    <submittedName>
        <fullName evidence="1">Glycosyltransferase involved in cell wall biosynthesis</fullName>
    </submittedName>
</protein>
<accession>A0A4R6TNI5</accession>
<dbReference type="OrthoDB" id="9816564at2"/>
<dbReference type="CDD" id="cd03801">
    <property type="entry name" value="GT4_PimA-like"/>
    <property type="match status" value="1"/>
</dbReference>
<dbReference type="PANTHER" id="PTHR12526">
    <property type="entry name" value="GLYCOSYLTRANSFERASE"/>
    <property type="match status" value="1"/>
</dbReference>